<reference evidence="2 3" key="1">
    <citation type="submission" date="2024-06" db="EMBL/GenBank/DDBJ databases">
        <title>The Natural Products Discovery Center: Release of the First 8490 Sequenced Strains for Exploring Actinobacteria Biosynthetic Diversity.</title>
        <authorList>
            <person name="Kalkreuter E."/>
            <person name="Kautsar S.A."/>
            <person name="Yang D."/>
            <person name="Bader C.D."/>
            <person name="Teijaro C.N."/>
            <person name="Fluegel L."/>
            <person name="Davis C.M."/>
            <person name="Simpson J.R."/>
            <person name="Lauterbach L."/>
            <person name="Steele A.D."/>
            <person name="Gui C."/>
            <person name="Meng S."/>
            <person name="Li G."/>
            <person name="Viehrig K."/>
            <person name="Ye F."/>
            <person name="Su P."/>
            <person name="Kiefer A.F."/>
            <person name="Nichols A."/>
            <person name="Cepeda A.J."/>
            <person name="Yan W."/>
            <person name="Fan B."/>
            <person name="Jiang Y."/>
            <person name="Adhikari A."/>
            <person name="Zheng C.-J."/>
            <person name="Schuster L."/>
            <person name="Cowan T.M."/>
            <person name="Smanski M.J."/>
            <person name="Chevrette M.G."/>
            <person name="De Carvalho L.P.S."/>
            <person name="Shen B."/>
        </authorList>
    </citation>
    <scope>NUCLEOTIDE SEQUENCE [LARGE SCALE GENOMIC DNA]</scope>
    <source>
        <strain evidence="2 3">NPDC047833</strain>
    </source>
</reference>
<evidence type="ECO:0000313" key="2">
    <source>
        <dbReference type="EMBL" id="MEW2361473.1"/>
    </source>
</evidence>
<proteinExistence type="predicted"/>
<organism evidence="2 3">
    <name type="scientific">Streptomyces huasconensis</name>
    <dbReference type="NCBI Taxonomy" id="1854574"/>
    <lineage>
        <taxon>Bacteria</taxon>
        <taxon>Bacillati</taxon>
        <taxon>Actinomycetota</taxon>
        <taxon>Actinomycetes</taxon>
        <taxon>Kitasatosporales</taxon>
        <taxon>Streptomycetaceae</taxon>
        <taxon>Streptomyces</taxon>
    </lineage>
</organism>
<sequence>MGDGTDPGSWATLRQLSQHLKRAQERA</sequence>
<dbReference type="EMBL" id="JBEYRS010000002">
    <property type="protein sequence ID" value="MEW2361473.1"/>
    <property type="molecule type" value="Genomic_DNA"/>
</dbReference>
<keyword evidence="3" id="KW-1185">Reference proteome</keyword>
<evidence type="ECO:0000256" key="1">
    <source>
        <dbReference type="SAM" id="MobiDB-lite"/>
    </source>
</evidence>
<gene>
    <name evidence="2" type="ORF">AB0887_05785</name>
</gene>
<protein>
    <submittedName>
        <fullName evidence="2">Uncharacterized protein</fullName>
    </submittedName>
</protein>
<comment type="caution">
    <text evidence="2">The sequence shown here is derived from an EMBL/GenBank/DDBJ whole genome shotgun (WGS) entry which is preliminary data.</text>
</comment>
<feature type="region of interest" description="Disordered" evidence="1">
    <location>
        <begin position="1"/>
        <end position="27"/>
    </location>
</feature>
<evidence type="ECO:0000313" key="3">
    <source>
        <dbReference type="Proteomes" id="UP001553843"/>
    </source>
</evidence>
<name>A0ABV3LPV5_9ACTN</name>
<dbReference type="Proteomes" id="UP001553843">
    <property type="component" value="Unassembled WGS sequence"/>
</dbReference>
<accession>A0ABV3LPV5</accession>